<evidence type="ECO:0000256" key="1">
    <source>
        <dbReference type="ARBA" id="ARBA00023284"/>
    </source>
</evidence>
<feature type="compositionally biased region" description="Low complexity" evidence="2">
    <location>
        <begin position="335"/>
        <end position="353"/>
    </location>
</feature>
<feature type="compositionally biased region" description="Acidic residues" evidence="2">
    <location>
        <begin position="450"/>
        <end position="491"/>
    </location>
</feature>
<evidence type="ECO:0000256" key="2">
    <source>
        <dbReference type="SAM" id="MobiDB-lite"/>
    </source>
</evidence>
<dbReference type="InterPro" id="IPR036034">
    <property type="entry name" value="PDZ_sf"/>
</dbReference>
<feature type="region of interest" description="Disordered" evidence="2">
    <location>
        <begin position="268"/>
        <end position="628"/>
    </location>
</feature>
<evidence type="ECO:0008006" key="5">
    <source>
        <dbReference type="Google" id="ProtNLM"/>
    </source>
</evidence>
<dbReference type="Proteomes" id="UP000591131">
    <property type="component" value="Unassembled WGS sequence"/>
</dbReference>
<feature type="compositionally biased region" description="Basic and acidic residues" evidence="2">
    <location>
        <begin position="389"/>
        <end position="416"/>
    </location>
</feature>
<sequence>MTEHSRPTTAVSLPRLTEAPSVKSDRPPPVHDDGPEPVKVLIEYCQRCYRHPWCVNHSEERYFSQFMDIAGRVSRAFPGVVDEIVAVKDPRIGALEVTVVHGDHQQVVFSKLESDRWPNVPKVLERIRRVSQRMVDPGPKSSLLIENEFLTPRHRIIEVALAAEAPVPFALGLEITDRPPFLVTVVQEGKYGAECGVVRGDVLHCINGQACDRMDLEGLLTELRKRPMNLYCRRFDRTKKRPRPVGSALSFARLFGRRPISMRAEKAATAHMQRQRKGMTTIDTIPPRPPPSKKLPKPTYKVKRVERHDEKGPTIGPAVQPPKSAPQQGHRPRPKSSQTPQPQQKPSEQSRSEMLLQNPGRIRPAGRSEGNKKAATKPSTAESESIAEPTKKEEVGKVEKDVVEATTRGEELKEEGPSNVEAPSESKGDGTHQEIADAPPPPEAVQDTPAEGDEPEAAPQDDDEYEDEFESEDEKWDEGPPDAGEVEEPVEGDSSHNPDGSTEARVAEDKPNEMAMVEEEAASPEVADVAPPSPQLSDVAPAEIVSVDGDAEEEPASQLATPVKGEENSPQDEADEAVTSAFESEKMATSCPGDEPTSALPDATPSPQNVITGEDGNEGKVGRIGGAVTDEMHEAMVSNVVDDVVRRASSRLSAAPGTEGSTEAALQEEDAAKAAETPKMTVPVESGEAAAPVPEDPVEAAAPVPEDPVEAAAPVPEDPVEAAAPVPEDPVEAAAPVPEDP</sequence>
<dbReference type="Pfam" id="PF10262">
    <property type="entry name" value="Rdx"/>
    <property type="match status" value="1"/>
</dbReference>
<feature type="non-terminal residue" evidence="3">
    <location>
        <position position="741"/>
    </location>
</feature>
<protein>
    <recommendedName>
        <fullName evidence="5">PDZ domain-containing protein</fullName>
    </recommendedName>
</protein>
<comment type="caution">
    <text evidence="3">The sequence shown here is derived from an EMBL/GenBank/DDBJ whole genome shotgun (WGS) entry which is preliminary data.</text>
</comment>
<evidence type="ECO:0000313" key="3">
    <source>
        <dbReference type="EMBL" id="KAF4658949.1"/>
    </source>
</evidence>
<organism evidence="3 4">
    <name type="scientific">Perkinsus chesapeaki</name>
    <name type="common">Clam parasite</name>
    <name type="synonym">Perkinsus andrewsi</name>
    <dbReference type="NCBI Taxonomy" id="330153"/>
    <lineage>
        <taxon>Eukaryota</taxon>
        <taxon>Sar</taxon>
        <taxon>Alveolata</taxon>
        <taxon>Perkinsozoa</taxon>
        <taxon>Perkinsea</taxon>
        <taxon>Perkinsida</taxon>
        <taxon>Perkinsidae</taxon>
        <taxon>Perkinsus</taxon>
    </lineage>
</organism>
<proteinExistence type="predicted"/>
<dbReference type="SUPFAM" id="SSF52833">
    <property type="entry name" value="Thioredoxin-like"/>
    <property type="match status" value="1"/>
</dbReference>
<reference evidence="3 4" key="1">
    <citation type="submission" date="2020-04" db="EMBL/GenBank/DDBJ databases">
        <title>Perkinsus chesapeaki whole genome sequence.</title>
        <authorList>
            <person name="Bogema D.R."/>
        </authorList>
    </citation>
    <scope>NUCLEOTIDE SEQUENCE [LARGE SCALE GENOMIC DNA]</scope>
    <source>
        <strain evidence="3">ATCC PRA-425</strain>
    </source>
</reference>
<keyword evidence="1" id="KW-0676">Redox-active center</keyword>
<dbReference type="SUPFAM" id="SSF50156">
    <property type="entry name" value="PDZ domain-like"/>
    <property type="match status" value="1"/>
</dbReference>
<feature type="compositionally biased region" description="Basic and acidic residues" evidence="2">
    <location>
        <begin position="23"/>
        <end position="35"/>
    </location>
</feature>
<dbReference type="OrthoDB" id="441382at2759"/>
<feature type="region of interest" description="Disordered" evidence="2">
    <location>
        <begin position="650"/>
        <end position="741"/>
    </location>
</feature>
<name>A0A7J6LI39_PERCH</name>
<gene>
    <name evidence="3" type="ORF">FOL47_007782</name>
</gene>
<feature type="compositionally biased region" description="Basic residues" evidence="2">
    <location>
        <begin position="294"/>
        <end position="305"/>
    </location>
</feature>
<feature type="compositionally biased region" description="Basic and acidic residues" evidence="2">
    <location>
        <begin position="424"/>
        <end position="435"/>
    </location>
</feature>
<dbReference type="InterPro" id="IPR011893">
    <property type="entry name" value="Selenoprotein_Rdx-typ"/>
</dbReference>
<feature type="compositionally biased region" description="Low complexity" evidence="2">
    <location>
        <begin position="688"/>
        <end position="741"/>
    </location>
</feature>
<dbReference type="InterPro" id="IPR036249">
    <property type="entry name" value="Thioredoxin-like_sf"/>
</dbReference>
<dbReference type="Gene3D" id="3.40.30.10">
    <property type="entry name" value="Glutaredoxin"/>
    <property type="match status" value="1"/>
</dbReference>
<dbReference type="EMBL" id="JAAPAO010000473">
    <property type="protein sequence ID" value="KAF4658949.1"/>
    <property type="molecule type" value="Genomic_DNA"/>
</dbReference>
<evidence type="ECO:0000313" key="4">
    <source>
        <dbReference type="Proteomes" id="UP000591131"/>
    </source>
</evidence>
<dbReference type="AlphaFoldDB" id="A0A7J6LI39"/>
<keyword evidence="4" id="KW-1185">Reference proteome</keyword>
<feature type="region of interest" description="Disordered" evidence="2">
    <location>
        <begin position="1"/>
        <end position="35"/>
    </location>
</feature>
<accession>A0A7J6LI39</accession>